<keyword evidence="1" id="KW-0472">Membrane</keyword>
<dbReference type="Proteomes" id="UP000183995">
    <property type="component" value="Unassembled WGS sequence"/>
</dbReference>
<organism evidence="2 3">
    <name type="scientific">Sporobacter termitidis DSM 10068</name>
    <dbReference type="NCBI Taxonomy" id="1123282"/>
    <lineage>
        <taxon>Bacteria</taxon>
        <taxon>Bacillati</taxon>
        <taxon>Bacillota</taxon>
        <taxon>Clostridia</taxon>
        <taxon>Eubacteriales</taxon>
        <taxon>Oscillospiraceae</taxon>
        <taxon>Sporobacter</taxon>
    </lineage>
</organism>
<dbReference type="AlphaFoldDB" id="A0A1M5TCK3"/>
<evidence type="ECO:0000256" key="1">
    <source>
        <dbReference type="SAM" id="Phobius"/>
    </source>
</evidence>
<dbReference type="OrthoDB" id="8582979at2"/>
<feature type="transmembrane region" description="Helical" evidence="1">
    <location>
        <begin position="101"/>
        <end position="131"/>
    </location>
</feature>
<evidence type="ECO:0000313" key="2">
    <source>
        <dbReference type="EMBL" id="SHH48448.1"/>
    </source>
</evidence>
<dbReference type="PANTHER" id="PTHR36832">
    <property type="entry name" value="SLR1174 PROTEIN-RELATED"/>
    <property type="match status" value="1"/>
</dbReference>
<evidence type="ECO:0000313" key="3">
    <source>
        <dbReference type="Proteomes" id="UP000183995"/>
    </source>
</evidence>
<reference evidence="2 3" key="1">
    <citation type="submission" date="2016-11" db="EMBL/GenBank/DDBJ databases">
        <authorList>
            <person name="Jaros S."/>
            <person name="Januszkiewicz K."/>
            <person name="Wedrychowicz H."/>
        </authorList>
    </citation>
    <scope>NUCLEOTIDE SEQUENCE [LARGE SCALE GENOMIC DNA]</scope>
    <source>
        <strain evidence="2 3">DSM 10068</strain>
    </source>
</reference>
<name>A0A1M5TCK3_9FIRM</name>
<feature type="transmembrane region" description="Helical" evidence="1">
    <location>
        <begin position="143"/>
        <end position="164"/>
    </location>
</feature>
<keyword evidence="1" id="KW-1133">Transmembrane helix</keyword>
<dbReference type="RefSeq" id="WP_073075638.1">
    <property type="nucleotide sequence ID" value="NZ_FQXV01000001.1"/>
</dbReference>
<accession>A0A1M5TCK3</accession>
<dbReference type="PANTHER" id="PTHR36832:SF1">
    <property type="entry name" value="SLR1174 PROTEIN"/>
    <property type="match status" value="1"/>
</dbReference>
<proteinExistence type="predicted"/>
<feature type="transmembrane region" description="Helical" evidence="1">
    <location>
        <begin position="227"/>
        <end position="251"/>
    </location>
</feature>
<feature type="transmembrane region" description="Helical" evidence="1">
    <location>
        <begin position="60"/>
        <end position="80"/>
    </location>
</feature>
<dbReference type="EMBL" id="FQXV01000001">
    <property type="protein sequence ID" value="SHH48448.1"/>
    <property type="molecule type" value="Genomic_DNA"/>
</dbReference>
<keyword evidence="1" id="KW-0812">Transmembrane</keyword>
<dbReference type="STRING" id="1123282.SAMN02745823_00034"/>
<feature type="transmembrane region" description="Helical" evidence="1">
    <location>
        <begin position="20"/>
        <end position="40"/>
    </location>
</feature>
<gene>
    <name evidence="2" type="ORF">SAMN02745823_00034</name>
</gene>
<keyword evidence="3" id="KW-1185">Reference proteome</keyword>
<sequence length="263" mass="29551">MKKLRKYAVIARVSLKNAVAYKASLFSRFVFYTVFIYVFVMLWRAIYKEGSVNGYSYAQLIWYLIFTEYIGFCCGTGIFSTMNEDVKSGAIAYLIGRPAHYVFYQFANSLGLLLLNLCACGLLAAVLGLVFAGPLPGFHISVLPPLLLSVALAVVINFFFLMLIGLSSFVMEDNGALFFIYQKLTFMLGMFLPVEFLPSWLQPVAKSLPFSYVYWAPSRLFVDYSPALFRALIPRQALWAAVSVVLVLLCYRGSVRRLQLNGG</sequence>
<protein>
    <submittedName>
        <fullName evidence="2">ABC-2 type transport system permease protein</fullName>
    </submittedName>
</protein>
<feature type="transmembrane region" description="Helical" evidence="1">
    <location>
        <begin position="176"/>
        <end position="194"/>
    </location>
</feature>